<protein>
    <submittedName>
        <fullName evidence="3">Uncharacterized protein</fullName>
    </submittedName>
</protein>
<sequence>MPRLSSTKDDQTVLPPLLSGATLTLPVKVASGLLSLRSFLLAWAPLGSRSVEVAPRTVDDSPFGSTKPDTLIDIHARYGHQSKGESSLETNESLIFSIFTIAYDKGACEESVAREDNIRVPMRRVPWTGDTRNTQEHRNVSKCRKNVIFRKSVAMTASSVKEITDPDQSHPTRSRPSPTAPAPPRAHFGFMKGLTLILVFTTLFAIVSLAIAAPLGNRSVNVAARSVEGDLSDSTAVGAAELHSVVGLHARGYVKGRPGLPQEGYGGSGGSHN</sequence>
<keyword evidence="2" id="KW-1133">Transmembrane helix</keyword>
<evidence type="ECO:0000313" key="3">
    <source>
        <dbReference type="EMBL" id="KXS15000.1"/>
    </source>
</evidence>
<accession>A0A139AE13</accession>
<gene>
    <name evidence="3" type="ORF">M427DRAFT_497917</name>
</gene>
<dbReference type="EMBL" id="KQ965765">
    <property type="protein sequence ID" value="KXS15000.1"/>
    <property type="molecule type" value="Genomic_DNA"/>
</dbReference>
<reference evidence="3 4" key="1">
    <citation type="journal article" date="2015" name="Genome Biol. Evol.">
        <title>Phylogenomic analyses indicate that early fungi evolved digesting cell walls of algal ancestors of land plants.</title>
        <authorList>
            <person name="Chang Y."/>
            <person name="Wang S."/>
            <person name="Sekimoto S."/>
            <person name="Aerts A.L."/>
            <person name="Choi C."/>
            <person name="Clum A."/>
            <person name="LaButti K.M."/>
            <person name="Lindquist E.A."/>
            <person name="Yee Ngan C."/>
            <person name="Ohm R.A."/>
            <person name="Salamov A.A."/>
            <person name="Grigoriev I.V."/>
            <person name="Spatafora J.W."/>
            <person name="Berbee M.L."/>
        </authorList>
    </citation>
    <scope>NUCLEOTIDE SEQUENCE [LARGE SCALE GENOMIC DNA]</scope>
    <source>
        <strain evidence="3 4">JEL478</strain>
    </source>
</reference>
<evidence type="ECO:0000256" key="2">
    <source>
        <dbReference type="SAM" id="Phobius"/>
    </source>
</evidence>
<organism evidence="3 4">
    <name type="scientific">Gonapodya prolifera (strain JEL478)</name>
    <name type="common">Monoblepharis prolifera</name>
    <dbReference type="NCBI Taxonomy" id="1344416"/>
    <lineage>
        <taxon>Eukaryota</taxon>
        <taxon>Fungi</taxon>
        <taxon>Fungi incertae sedis</taxon>
        <taxon>Chytridiomycota</taxon>
        <taxon>Chytridiomycota incertae sedis</taxon>
        <taxon>Monoblepharidomycetes</taxon>
        <taxon>Monoblepharidales</taxon>
        <taxon>Gonapodyaceae</taxon>
        <taxon>Gonapodya</taxon>
    </lineage>
</organism>
<keyword evidence="2" id="KW-0812">Transmembrane</keyword>
<keyword evidence="2" id="KW-0472">Membrane</keyword>
<dbReference type="AlphaFoldDB" id="A0A139AE13"/>
<feature type="region of interest" description="Disordered" evidence="1">
    <location>
        <begin position="159"/>
        <end position="184"/>
    </location>
</feature>
<proteinExistence type="predicted"/>
<dbReference type="Proteomes" id="UP000070544">
    <property type="component" value="Unassembled WGS sequence"/>
</dbReference>
<evidence type="ECO:0000256" key="1">
    <source>
        <dbReference type="SAM" id="MobiDB-lite"/>
    </source>
</evidence>
<evidence type="ECO:0000313" key="4">
    <source>
        <dbReference type="Proteomes" id="UP000070544"/>
    </source>
</evidence>
<keyword evidence="4" id="KW-1185">Reference proteome</keyword>
<name>A0A139AE13_GONPJ</name>
<feature type="transmembrane region" description="Helical" evidence="2">
    <location>
        <begin position="194"/>
        <end position="216"/>
    </location>
</feature>